<proteinExistence type="inferred from homology"/>
<reference evidence="7" key="1">
    <citation type="submission" date="2017-02" db="UniProtKB">
        <authorList>
            <consortium name="WormBaseParasite"/>
        </authorList>
    </citation>
    <scope>IDENTIFICATION</scope>
</reference>
<evidence type="ECO:0000256" key="5">
    <source>
        <dbReference type="SAM" id="Phobius"/>
    </source>
</evidence>
<dbReference type="Proteomes" id="UP000038045">
    <property type="component" value="Unplaced"/>
</dbReference>
<sequence>MVSKAALFAVVIILNLTALILSTRFLISGTLRCNKSGFPGAKVSVCDGQSERNPKEIATSDNNGYFRLDAQISNSESIYRVSIYHNCTRTTSERVEEKIYTKQINYGASGMSQAQQSSTMQAPLTIPDLLDVEYRYDYVNCSATKN</sequence>
<evidence type="ECO:0000256" key="2">
    <source>
        <dbReference type="ARBA" id="ARBA00010112"/>
    </source>
</evidence>
<evidence type="ECO:0000313" key="7">
    <source>
        <dbReference type="WBParaSite" id="PTRK_0000687200.1"/>
    </source>
</evidence>
<keyword evidence="6" id="KW-1185">Reference proteome</keyword>
<comment type="subcellular location">
    <subcellularLocation>
        <location evidence="1">Secreted</location>
    </subcellularLocation>
</comment>
<dbReference type="Pfam" id="PF01060">
    <property type="entry name" value="TTR-52"/>
    <property type="match status" value="1"/>
</dbReference>
<evidence type="ECO:0000256" key="4">
    <source>
        <dbReference type="ARBA" id="ARBA00022729"/>
    </source>
</evidence>
<evidence type="ECO:0000256" key="1">
    <source>
        <dbReference type="ARBA" id="ARBA00004613"/>
    </source>
</evidence>
<dbReference type="WBParaSite" id="PTRK_0000687200.1">
    <property type="protein sequence ID" value="PTRK_0000687200.1"/>
    <property type="gene ID" value="PTRK_0000687200"/>
</dbReference>
<keyword evidence="3" id="KW-0964">Secreted</keyword>
<organism evidence="6 7">
    <name type="scientific">Parastrongyloides trichosuri</name>
    <name type="common">Possum-specific nematode worm</name>
    <dbReference type="NCBI Taxonomy" id="131310"/>
    <lineage>
        <taxon>Eukaryota</taxon>
        <taxon>Metazoa</taxon>
        <taxon>Ecdysozoa</taxon>
        <taxon>Nematoda</taxon>
        <taxon>Chromadorea</taxon>
        <taxon>Rhabditida</taxon>
        <taxon>Tylenchina</taxon>
        <taxon>Panagrolaimomorpha</taxon>
        <taxon>Strongyloidoidea</taxon>
        <taxon>Strongyloididae</taxon>
        <taxon>Parastrongyloides</taxon>
    </lineage>
</organism>
<evidence type="ECO:0000256" key="3">
    <source>
        <dbReference type="ARBA" id="ARBA00022525"/>
    </source>
</evidence>
<feature type="transmembrane region" description="Helical" evidence="5">
    <location>
        <begin position="6"/>
        <end position="27"/>
    </location>
</feature>
<dbReference type="GO" id="GO:0009986">
    <property type="term" value="C:cell surface"/>
    <property type="evidence" value="ECO:0007669"/>
    <property type="project" value="InterPro"/>
</dbReference>
<evidence type="ECO:0000313" key="6">
    <source>
        <dbReference type="Proteomes" id="UP000038045"/>
    </source>
</evidence>
<dbReference type="AlphaFoldDB" id="A0A0N4ZGG3"/>
<dbReference type="InterPro" id="IPR001534">
    <property type="entry name" value="Transthyretin-like"/>
</dbReference>
<name>A0A0N4ZGG3_PARTI</name>
<accession>A0A0N4ZGG3</accession>
<keyword evidence="5" id="KW-0812">Transmembrane</keyword>
<dbReference type="GO" id="GO:0005576">
    <property type="term" value="C:extracellular region"/>
    <property type="evidence" value="ECO:0007669"/>
    <property type="project" value="UniProtKB-SubCell"/>
</dbReference>
<keyword evidence="5" id="KW-0472">Membrane</keyword>
<dbReference type="Gene3D" id="2.60.40.3330">
    <property type="match status" value="1"/>
</dbReference>
<protein>
    <submittedName>
        <fullName evidence="7">Pollen Ole e 1 allergen and extensin family protein</fullName>
    </submittedName>
</protein>
<keyword evidence="5" id="KW-1133">Transmembrane helix</keyword>
<keyword evidence="4" id="KW-0732">Signal</keyword>
<comment type="similarity">
    <text evidence="2">Belongs to the nematode transthyretin-like family.</text>
</comment>
<dbReference type="InterPro" id="IPR038479">
    <property type="entry name" value="Transthyretin-like_sf"/>
</dbReference>